<dbReference type="InterPro" id="IPR013632">
    <property type="entry name" value="Rad51_C"/>
</dbReference>
<dbReference type="InterPro" id="IPR027417">
    <property type="entry name" value="P-loop_NTPase"/>
</dbReference>
<evidence type="ECO:0000256" key="6">
    <source>
        <dbReference type="ARBA" id="ARBA00023242"/>
    </source>
</evidence>
<dbReference type="EMBL" id="JANBQD010000040">
    <property type="protein sequence ID" value="KAJ1991211.1"/>
    <property type="molecule type" value="Genomic_DNA"/>
</dbReference>
<sequence>MLHFVLFLGIPVLIKERLLRNRYRTAADLESDNNGALLKFLTLPETHCIYIAVIAAATVSVVCSSAWSRLGNIAEFIGDPRSGQTQLCLRLCIAAQLPAELGGIEMRAVYVDCIGSFSSSDASRAAQSISCCCQQSSHEQLLNGVGVFRVYSAHELMALLVSFENIRSQLNNVGLLVINTISWPFLASFPDNVFRRQAMQAEAASLLTRIASKNSDNSAGTTASISLIKTRYAARALVDGRLPWTVMCGAAFLLIALHSAAKMLVPIN</sequence>
<keyword evidence="5" id="KW-0234">DNA repair</keyword>
<dbReference type="SUPFAM" id="SSF52540">
    <property type="entry name" value="P-loop containing nucleoside triphosphate hydrolases"/>
    <property type="match status" value="1"/>
</dbReference>
<comment type="caution">
    <text evidence="8">The sequence shown here is derived from an EMBL/GenBank/DDBJ whole genome shotgun (WGS) entry which is preliminary data.</text>
</comment>
<gene>
    <name evidence="8" type="primary">RAD51C</name>
    <name evidence="8" type="ORF">EDC05_003572</name>
</gene>
<evidence type="ECO:0000256" key="2">
    <source>
        <dbReference type="ARBA" id="ARBA00022741"/>
    </source>
</evidence>
<evidence type="ECO:0000256" key="3">
    <source>
        <dbReference type="ARBA" id="ARBA00022763"/>
    </source>
</evidence>
<dbReference type="PANTHER" id="PTHR46239">
    <property type="entry name" value="DNA REPAIR PROTEIN RAD51 HOMOLOG 3 RAD51C"/>
    <property type="match status" value="1"/>
</dbReference>
<feature type="domain" description="Rad51-like C-terminal" evidence="7">
    <location>
        <begin position="71"/>
        <end position="213"/>
    </location>
</feature>
<keyword evidence="2" id="KW-0547">Nucleotide-binding</keyword>
<keyword evidence="4" id="KW-0067">ATP-binding</keyword>
<dbReference type="InterPro" id="IPR052093">
    <property type="entry name" value="HR_Repair_Mediator"/>
</dbReference>
<keyword evidence="3" id="KW-0227">DNA damage</keyword>
<accession>A0ABQ8PL31</accession>
<reference evidence="8" key="1">
    <citation type="submission" date="2022-07" db="EMBL/GenBank/DDBJ databases">
        <title>Phylogenomic reconstructions and comparative analyses of Kickxellomycotina fungi.</title>
        <authorList>
            <person name="Reynolds N.K."/>
            <person name="Stajich J.E."/>
            <person name="Barry K."/>
            <person name="Grigoriev I.V."/>
            <person name="Crous P."/>
            <person name="Smith M.E."/>
        </authorList>
    </citation>
    <scope>NUCLEOTIDE SEQUENCE</scope>
    <source>
        <strain evidence="8">BCRC 34882</strain>
    </source>
</reference>
<name>A0ABQ8PL31_9FUNG</name>
<keyword evidence="6" id="KW-0539">Nucleus</keyword>
<comment type="subcellular location">
    <subcellularLocation>
        <location evidence="1">Nucleus</location>
    </subcellularLocation>
</comment>
<evidence type="ECO:0000256" key="5">
    <source>
        <dbReference type="ARBA" id="ARBA00023204"/>
    </source>
</evidence>
<dbReference type="PANTHER" id="PTHR46239:SF1">
    <property type="entry name" value="DNA REPAIR PROTEIN RAD51 HOMOLOG 3"/>
    <property type="match status" value="1"/>
</dbReference>
<keyword evidence="9" id="KW-1185">Reference proteome</keyword>
<evidence type="ECO:0000313" key="9">
    <source>
        <dbReference type="Proteomes" id="UP001151295"/>
    </source>
</evidence>
<evidence type="ECO:0000256" key="1">
    <source>
        <dbReference type="ARBA" id="ARBA00004123"/>
    </source>
</evidence>
<proteinExistence type="predicted"/>
<dbReference type="Pfam" id="PF08423">
    <property type="entry name" value="Rad51"/>
    <property type="match status" value="1"/>
</dbReference>
<dbReference type="Proteomes" id="UP001151295">
    <property type="component" value="Unassembled WGS sequence"/>
</dbReference>
<evidence type="ECO:0000313" key="8">
    <source>
        <dbReference type="EMBL" id="KAJ1991211.1"/>
    </source>
</evidence>
<organism evidence="8 9">
    <name type="scientific">Coemansia umbellata</name>
    <dbReference type="NCBI Taxonomy" id="1424467"/>
    <lineage>
        <taxon>Eukaryota</taxon>
        <taxon>Fungi</taxon>
        <taxon>Fungi incertae sedis</taxon>
        <taxon>Zoopagomycota</taxon>
        <taxon>Kickxellomycotina</taxon>
        <taxon>Kickxellomycetes</taxon>
        <taxon>Kickxellales</taxon>
        <taxon>Kickxellaceae</taxon>
        <taxon>Coemansia</taxon>
    </lineage>
</organism>
<evidence type="ECO:0000259" key="7">
    <source>
        <dbReference type="Pfam" id="PF08423"/>
    </source>
</evidence>
<protein>
    <submittedName>
        <fullName evidence="8">DNA repair protein rad51c</fullName>
    </submittedName>
</protein>
<dbReference type="Gene3D" id="3.40.50.300">
    <property type="entry name" value="P-loop containing nucleotide triphosphate hydrolases"/>
    <property type="match status" value="1"/>
</dbReference>
<evidence type="ECO:0000256" key="4">
    <source>
        <dbReference type="ARBA" id="ARBA00022840"/>
    </source>
</evidence>